<dbReference type="PANTHER" id="PTHR20859:SF46">
    <property type="entry name" value="INTERFERON GAMMA RECEPTOR 2"/>
    <property type="match status" value="1"/>
</dbReference>
<dbReference type="SMART" id="SM00060">
    <property type="entry name" value="FN3"/>
    <property type="match status" value="1"/>
</dbReference>
<dbReference type="PROSITE" id="PS50853">
    <property type="entry name" value="FN3"/>
    <property type="match status" value="1"/>
</dbReference>
<feature type="non-terminal residue" evidence="2">
    <location>
        <position position="1"/>
    </location>
</feature>
<feature type="domain" description="Fibronectin type-III" evidence="1">
    <location>
        <begin position="103"/>
        <end position="202"/>
    </location>
</feature>
<dbReference type="Pfam" id="PF09294">
    <property type="entry name" value="Interfer-bind"/>
    <property type="match status" value="1"/>
</dbReference>
<dbReference type="AlphaFoldDB" id="A0A7K6I253"/>
<reference evidence="2 3" key="1">
    <citation type="submission" date="2019-09" db="EMBL/GenBank/DDBJ databases">
        <title>Bird 10,000 Genomes (B10K) Project - Family phase.</title>
        <authorList>
            <person name="Zhang G."/>
        </authorList>
    </citation>
    <scope>NUCLEOTIDE SEQUENCE [LARGE SCALE GENOMIC DNA]</scope>
    <source>
        <strain evidence="2">B10K-DU-029-49</strain>
        <tissue evidence="2">Liver</tissue>
    </source>
</reference>
<accession>A0A7K6I253</accession>
<dbReference type="SUPFAM" id="SSF49265">
    <property type="entry name" value="Fibronectin type III"/>
    <property type="match status" value="2"/>
</dbReference>
<dbReference type="InterPro" id="IPR036116">
    <property type="entry name" value="FN3_sf"/>
</dbReference>
<dbReference type="Proteomes" id="UP000521322">
    <property type="component" value="Unassembled WGS sequence"/>
</dbReference>
<dbReference type="InterPro" id="IPR013783">
    <property type="entry name" value="Ig-like_fold"/>
</dbReference>
<dbReference type="CDD" id="cd00063">
    <property type="entry name" value="FN3"/>
    <property type="match status" value="1"/>
</dbReference>
<evidence type="ECO:0000313" key="2">
    <source>
        <dbReference type="EMBL" id="NWV81913.1"/>
    </source>
</evidence>
<comment type="caution">
    <text evidence="2">The sequence shown here is derived from an EMBL/GenBank/DDBJ whole genome shotgun (WGS) entry which is preliminary data.</text>
</comment>
<dbReference type="InterPro" id="IPR015373">
    <property type="entry name" value="Interferon/interleukin_rcp_dom"/>
</dbReference>
<sequence length="202" mass="22812">EPSPHLPTPKDVEIYSYNFQSLLRWSPVPVENGSVLYTAQYKTGFYEHWSGMGCSQIPQTHCAFPAQLRRRRWTILLRVRAQLGSATSAWALTAPFVAERNTTLGPPRVNSVNVNPDSLLIRVSPPFTPETGDILQYHVSYWENTTSSTEKKLNESKTLFQIGNLKESTLYCFSIQVQLKIYSSHLLQGQPSAPECHRTALS</sequence>
<dbReference type="EMBL" id="VZRN01004541">
    <property type="protein sequence ID" value="NWV81913.1"/>
    <property type="molecule type" value="Genomic_DNA"/>
</dbReference>
<dbReference type="Pfam" id="PF01108">
    <property type="entry name" value="Tissue_fac"/>
    <property type="match status" value="1"/>
</dbReference>
<dbReference type="GO" id="GO:0004896">
    <property type="term" value="F:cytokine receptor activity"/>
    <property type="evidence" value="ECO:0007669"/>
    <property type="project" value="TreeGrafter"/>
</dbReference>
<protein>
    <submittedName>
        <fullName evidence="2">INGR2 protein</fullName>
    </submittedName>
</protein>
<evidence type="ECO:0000259" key="1">
    <source>
        <dbReference type="PROSITE" id="PS50853"/>
    </source>
</evidence>
<proteinExistence type="predicted"/>
<dbReference type="PANTHER" id="PTHR20859">
    <property type="entry name" value="INTERFERON/INTERLEUKIN RECEPTOR"/>
    <property type="match status" value="1"/>
</dbReference>
<dbReference type="GO" id="GO:0005886">
    <property type="term" value="C:plasma membrane"/>
    <property type="evidence" value="ECO:0007669"/>
    <property type="project" value="TreeGrafter"/>
</dbReference>
<dbReference type="InterPro" id="IPR050650">
    <property type="entry name" value="Type-II_Cytokine-TF_Rcpt"/>
</dbReference>
<keyword evidence="3" id="KW-1185">Reference proteome</keyword>
<dbReference type="InterPro" id="IPR003961">
    <property type="entry name" value="FN3_dom"/>
</dbReference>
<name>A0A7K6I253_9PASS</name>
<organism evidence="2 3">
    <name type="scientific">Dasyornis broadbenti</name>
    <name type="common">rufous bristle-bird</name>
    <dbReference type="NCBI Taxonomy" id="243059"/>
    <lineage>
        <taxon>Eukaryota</taxon>
        <taxon>Metazoa</taxon>
        <taxon>Chordata</taxon>
        <taxon>Craniata</taxon>
        <taxon>Vertebrata</taxon>
        <taxon>Euteleostomi</taxon>
        <taxon>Archelosauria</taxon>
        <taxon>Archosauria</taxon>
        <taxon>Dinosauria</taxon>
        <taxon>Saurischia</taxon>
        <taxon>Theropoda</taxon>
        <taxon>Coelurosauria</taxon>
        <taxon>Aves</taxon>
        <taxon>Neognathae</taxon>
        <taxon>Neoaves</taxon>
        <taxon>Telluraves</taxon>
        <taxon>Australaves</taxon>
        <taxon>Passeriformes</taxon>
        <taxon>Meliphagoidea</taxon>
        <taxon>Dasyornithidae</taxon>
        <taxon>Dasyornis</taxon>
    </lineage>
</organism>
<dbReference type="Gene3D" id="2.60.40.10">
    <property type="entry name" value="Immunoglobulins"/>
    <property type="match status" value="2"/>
</dbReference>
<evidence type="ECO:0000313" key="3">
    <source>
        <dbReference type="Proteomes" id="UP000521322"/>
    </source>
</evidence>
<gene>
    <name evidence="2" type="primary">Ifngr2</name>
    <name evidence="2" type="ORF">DASBRO_R08734</name>
</gene>
<feature type="non-terminal residue" evidence="2">
    <location>
        <position position="202"/>
    </location>
</feature>